<gene>
    <name evidence="3" type="ORF">Agub_g10074</name>
</gene>
<dbReference type="EMBL" id="BMAR01000022">
    <property type="protein sequence ID" value="GFR48214.1"/>
    <property type="molecule type" value="Genomic_DNA"/>
</dbReference>
<protein>
    <submittedName>
        <fullName evidence="3">Uncharacterized protein</fullName>
    </submittedName>
</protein>
<evidence type="ECO:0000256" key="1">
    <source>
        <dbReference type="SAM" id="Coils"/>
    </source>
</evidence>
<feature type="coiled-coil region" evidence="1">
    <location>
        <begin position="145"/>
        <end position="242"/>
    </location>
</feature>
<comment type="caution">
    <text evidence="3">The sequence shown here is derived from an EMBL/GenBank/DDBJ whole genome shotgun (WGS) entry which is preliminary data.</text>
</comment>
<reference evidence="3 4" key="1">
    <citation type="journal article" date="2021" name="Sci. Rep.">
        <title>Genome sequencing of the multicellular alga Astrephomene provides insights into convergent evolution of germ-soma differentiation.</title>
        <authorList>
            <person name="Yamashita S."/>
            <person name="Yamamoto K."/>
            <person name="Matsuzaki R."/>
            <person name="Suzuki S."/>
            <person name="Yamaguchi H."/>
            <person name="Hirooka S."/>
            <person name="Minakuchi Y."/>
            <person name="Miyagishima S."/>
            <person name="Kawachi M."/>
            <person name="Toyoda A."/>
            <person name="Nozaki H."/>
        </authorList>
    </citation>
    <scope>NUCLEOTIDE SEQUENCE [LARGE SCALE GENOMIC DNA]</scope>
    <source>
        <strain evidence="3 4">NIES-4017</strain>
    </source>
</reference>
<proteinExistence type="predicted"/>
<keyword evidence="1" id="KW-0175">Coiled coil</keyword>
<organism evidence="3 4">
    <name type="scientific">Astrephomene gubernaculifera</name>
    <dbReference type="NCBI Taxonomy" id="47775"/>
    <lineage>
        <taxon>Eukaryota</taxon>
        <taxon>Viridiplantae</taxon>
        <taxon>Chlorophyta</taxon>
        <taxon>core chlorophytes</taxon>
        <taxon>Chlorophyceae</taxon>
        <taxon>CS clade</taxon>
        <taxon>Chlamydomonadales</taxon>
        <taxon>Astrephomenaceae</taxon>
        <taxon>Astrephomene</taxon>
    </lineage>
</organism>
<feature type="compositionally biased region" description="Low complexity" evidence="2">
    <location>
        <begin position="279"/>
        <end position="298"/>
    </location>
</feature>
<evidence type="ECO:0000313" key="3">
    <source>
        <dbReference type="EMBL" id="GFR48214.1"/>
    </source>
</evidence>
<keyword evidence="4" id="KW-1185">Reference proteome</keyword>
<feature type="region of interest" description="Disordered" evidence="2">
    <location>
        <begin position="1"/>
        <end position="116"/>
    </location>
</feature>
<name>A0AAD3HNR8_9CHLO</name>
<feature type="compositionally biased region" description="Polar residues" evidence="2">
    <location>
        <begin position="1"/>
        <end position="20"/>
    </location>
</feature>
<feature type="compositionally biased region" description="Low complexity" evidence="2">
    <location>
        <begin position="73"/>
        <end position="96"/>
    </location>
</feature>
<evidence type="ECO:0000313" key="4">
    <source>
        <dbReference type="Proteomes" id="UP001054857"/>
    </source>
</evidence>
<feature type="region of interest" description="Disordered" evidence="2">
    <location>
        <begin position="278"/>
        <end position="303"/>
    </location>
</feature>
<accession>A0AAD3HNR8</accession>
<dbReference type="AlphaFoldDB" id="A0AAD3HNR8"/>
<dbReference type="Proteomes" id="UP001054857">
    <property type="component" value="Unassembled WGS sequence"/>
</dbReference>
<sequence length="314" mass="34460">MSNLRGNTPSAQPATDTYNPDNDPHRLLKLSHSLRYQLAQPLRRHDIQQNPSLPAPGVGYPHGPHGGARQPLSPQASRPHPPQSHHSPQQQQQPQQSQPPPLQGPGTRSGPYSGFASKDWLQSEVRQDVDSLRRHVDEHASKREQRAFELERAALQAEIAHLRSRLAASEERAVKLEMMLPNENGEFRRLRAEVEELEREADQFSMLYERHAAATKSALAGYRQALADMDDIEQEFTRIQRLVDSLPEATASGRPVSEAAGAGYASMYPGLAHAYSTQAPSRPTAAAPGAPPSSAGGTPPRPGVCCGCFPVRRR</sequence>
<evidence type="ECO:0000256" key="2">
    <source>
        <dbReference type="SAM" id="MobiDB-lite"/>
    </source>
</evidence>